<evidence type="ECO:0000313" key="3">
    <source>
        <dbReference type="EMBL" id="CAE6459227.1"/>
    </source>
</evidence>
<dbReference type="AlphaFoldDB" id="A0A8H3GND3"/>
<keyword evidence="2" id="KW-0472">Membrane</keyword>
<keyword evidence="2" id="KW-0812">Transmembrane</keyword>
<gene>
    <name evidence="3" type="ORF">RDB_LOCUS157107</name>
</gene>
<reference evidence="3" key="1">
    <citation type="submission" date="2021-01" db="EMBL/GenBank/DDBJ databases">
        <authorList>
            <person name="Kaushik A."/>
        </authorList>
    </citation>
    <scope>NUCLEOTIDE SEQUENCE</scope>
    <source>
        <strain evidence="3">AG1-1C</strain>
    </source>
</reference>
<evidence type="ECO:0000256" key="1">
    <source>
        <dbReference type="SAM" id="MobiDB-lite"/>
    </source>
</evidence>
<organism evidence="3 4">
    <name type="scientific">Rhizoctonia solani</name>
    <dbReference type="NCBI Taxonomy" id="456999"/>
    <lineage>
        <taxon>Eukaryota</taxon>
        <taxon>Fungi</taxon>
        <taxon>Dikarya</taxon>
        <taxon>Basidiomycota</taxon>
        <taxon>Agaricomycotina</taxon>
        <taxon>Agaricomycetes</taxon>
        <taxon>Cantharellales</taxon>
        <taxon>Ceratobasidiaceae</taxon>
        <taxon>Rhizoctonia</taxon>
    </lineage>
</organism>
<evidence type="ECO:0000313" key="4">
    <source>
        <dbReference type="Proteomes" id="UP000663846"/>
    </source>
</evidence>
<protein>
    <submittedName>
        <fullName evidence="3">Uncharacterized protein</fullName>
    </submittedName>
</protein>
<feature type="region of interest" description="Disordered" evidence="1">
    <location>
        <begin position="582"/>
        <end position="606"/>
    </location>
</feature>
<accession>A0A8H3GND3</accession>
<comment type="caution">
    <text evidence="3">The sequence shown here is derived from an EMBL/GenBank/DDBJ whole genome shotgun (WGS) entry which is preliminary data.</text>
</comment>
<feature type="compositionally biased region" description="Low complexity" evidence="1">
    <location>
        <begin position="775"/>
        <end position="793"/>
    </location>
</feature>
<feature type="compositionally biased region" description="Polar residues" evidence="1">
    <location>
        <begin position="1"/>
        <end position="11"/>
    </location>
</feature>
<feature type="region of interest" description="Disordered" evidence="1">
    <location>
        <begin position="90"/>
        <end position="144"/>
    </location>
</feature>
<sequence>MSLVLDSSTGQSPASPSTSITATSVASLLSRSIVTSLSPSASTSSESSSTISTTSSTNLATGLVGITRSHPATIATTQITLSTTSVLQSSTSQRSTTPSPAASVTTAPSVTTSSYKVPFPSQPSETRVYQSTGPTTTGESEPAVTIAPETPERSVHRLVIDLGDCAGFTLPRLQLIAGELGDLIAIGAGRFETELRSDLDFGNFGLNVSLKDDIDESRCGNDEYPSCVSINLTFGRSSNLEVNVLRAGGYGMAMYPFNIWLEDGVVWGAQPVDSPKEMYHCWGWSDAECPNASKTDGASGAWWTLSSNNPTEDVHINFCPSDGPLWSSIPPNPSPESYEPTGASTYIVLPTRTTLSTSTFIKPATGVTKISAPTPIKQSPCDQRLTCVTHSTFIVEEEPTTHRSTFITPVADTTEYGGTNIIIGATTTVLETSFLATPRPTAAPSTLDTSIKYLSIQTPSSSPPLTGPGARPTVASTAPGAPVPVSPPTVVPTYSYITNSLGSTVSTSSYSVTVSPAPTATSAPDTQYILTSWSTWMTVNGSTVPAIAGEVGVLSTASVTYLLESGSIIPVSELSTRTVASDYTSTPSSTAAASVSDDPTTQSRGGRVAGAVVGTLVGLVLGSILLWYICLRRRRRHVRDSFARGDPSWLGHRREAGSGGGSRVLVDLDEEPRMSSSYVEPWIPPRPVVQPPRKGGQAEMESVPGGRGIGAAMATGPSREFESSSNEGGSSWTHHGSSDQHEVPAAAATRAGKSSTRNAPTRRPDIMISQRPVASSYLNPSLANPSLSLLPTPFRNKPPSPLTPATPPSRGALLPSRGSPPPRAGPSRGRDVGNEEQGRHDAIPPLYNEAWKTAR</sequence>
<feature type="region of interest" description="Disordered" evidence="1">
    <location>
        <begin position="677"/>
        <end position="855"/>
    </location>
</feature>
<feature type="region of interest" description="Disordered" evidence="1">
    <location>
        <begin position="1"/>
        <end position="20"/>
    </location>
</feature>
<keyword evidence="2" id="KW-1133">Transmembrane helix</keyword>
<proteinExistence type="predicted"/>
<feature type="compositionally biased region" description="Low complexity" evidence="1">
    <location>
        <begin position="90"/>
        <end position="114"/>
    </location>
</feature>
<feature type="transmembrane region" description="Helical" evidence="2">
    <location>
        <begin position="608"/>
        <end position="629"/>
    </location>
</feature>
<name>A0A8H3GND3_9AGAM</name>
<dbReference type="EMBL" id="CAJMWS010000693">
    <property type="protein sequence ID" value="CAE6459227.1"/>
    <property type="molecule type" value="Genomic_DNA"/>
</dbReference>
<feature type="compositionally biased region" description="Pro residues" evidence="1">
    <location>
        <begin position="796"/>
        <end position="807"/>
    </location>
</feature>
<feature type="region of interest" description="Disordered" evidence="1">
    <location>
        <begin position="37"/>
        <end position="56"/>
    </location>
</feature>
<dbReference type="Proteomes" id="UP000663846">
    <property type="component" value="Unassembled WGS sequence"/>
</dbReference>
<feature type="compositionally biased region" description="Basic and acidic residues" evidence="1">
    <location>
        <begin position="828"/>
        <end position="842"/>
    </location>
</feature>
<evidence type="ECO:0000256" key="2">
    <source>
        <dbReference type="SAM" id="Phobius"/>
    </source>
</evidence>
<feature type="compositionally biased region" description="Polar residues" evidence="1">
    <location>
        <begin position="122"/>
        <end position="139"/>
    </location>
</feature>
<feature type="region of interest" description="Disordered" evidence="1">
    <location>
        <begin position="458"/>
        <end position="485"/>
    </location>
</feature>
<feature type="compositionally biased region" description="Low complexity" evidence="1">
    <location>
        <begin position="808"/>
        <end position="817"/>
    </location>
</feature>